<keyword evidence="2" id="KW-1185">Reference proteome</keyword>
<sequence>MHRDGSTTTTDLHESESEYHDLNILEQIPYHINTQITLCFPVADDSSESHAAIIRTLTNGLERLFASFPWLAGKVVRVNKGTDPGSSGILKIQPLEPGIPHLIVKDLRDGTSMPTMDVLRRADFPMCMLDENIIAPRKTLFFESASESDPATPVFLVQANFITGGLLLTFDSHHNATDKSGQDQIMRLFSKACCNEQFTSDELSSGNLPRRDLIPLLDDAQNYTPGPELVRHIVDLAPSHPADAPPPPKCTWAYFTFPPTALATLKSRATETLTPAAGYISTDDALTAFIWQSATRARLPRLQSDPTAAPVSTLARAINVRRYLGIPQMYPGAAVNMTYHTYAPQTLIEAPLGGIAAQLRAAVDPKTSDLGHHTRALATLLYRTQDKNTVSFIAALDFSADVVVSSWAQVGCWGLDFGLRLGGAEAVRRPRFEGVEGLVYLMPRAAGGEGVVAVCLRDEDMERLREGAEFGEYARYVG</sequence>
<dbReference type="EMBL" id="MU267680">
    <property type="protein sequence ID" value="KAH7911394.1"/>
    <property type="molecule type" value="Genomic_DNA"/>
</dbReference>
<evidence type="ECO:0000313" key="1">
    <source>
        <dbReference type="EMBL" id="KAH7911394.1"/>
    </source>
</evidence>
<name>A0ACB8AD26_9AGAM</name>
<reference evidence="1" key="1">
    <citation type="journal article" date="2021" name="New Phytol.">
        <title>Evolutionary innovations through gain and loss of genes in the ectomycorrhizal Boletales.</title>
        <authorList>
            <person name="Wu G."/>
            <person name="Miyauchi S."/>
            <person name="Morin E."/>
            <person name="Kuo A."/>
            <person name="Drula E."/>
            <person name="Varga T."/>
            <person name="Kohler A."/>
            <person name="Feng B."/>
            <person name="Cao Y."/>
            <person name="Lipzen A."/>
            <person name="Daum C."/>
            <person name="Hundley H."/>
            <person name="Pangilinan J."/>
            <person name="Johnson J."/>
            <person name="Barry K."/>
            <person name="LaButti K."/>
            <person name="Ng V."/>
            <person name="Ahrendt S."/>
            <person name="Min B."/>
            <person name="Choi I.G."/>
            <person name="Park H."/>
            <person name="Plett J.M."/>
            <person name="Magnuson J."/>
            <person name="Spatafora J.W."/>
            <person name="Nagy L.G."/>
            <person name="Henrissat B."/>
            <person name="Grigoriev I.V."/>
            <person name="Yang Z.L."/>
            <person name="Xu J."/>
            <person name="Martin F.M."/>
        </authorList>
    </citation>
    <scope>NUCLEOTIDE SEQUENCE</scope>
    <source>
        <strain evidence="1">ATCC 28755</strain>
    </source>
</reference>
<dbReference type="Proteomes" id="UP000790377">
    <property type="component" value="Unassembled WGS sequence"/>
</dbReference>
<accession>A0ACB8AD26</accession>
<comment type="caution">
    <text evidence="1">The sequence shown here is derived from an EMBL/GenBank/DDBJ whole genome shotgun (WGS) entry which is preliminary data.</text>
</comment>
<organism evidence="1 2">
    <name type="scientific">Hygrophoropsis aurantiaca</name>
    <dbReference type="NCBI Taxonomy" id="72124"/>
    <lineage>
        <taxon>Eukaryota</taxon>
        <taxon>Fungi</taxon>
        <taxon>Dikarya</taxon>
        <taxon>Basidiomycota</taxon>
        <taxon>Agaricomycotina</taxon>
        <taxon>Agaricomycetes</taxon>
        <taxon>Agaricomycetidae</taxon>
        <taxon>Boletales</taxon>
        <taxon>Coniophorineae</taxon>
        <taxon>Hygrophoropsidaceae</taxon>
        <taxon>Hygrophoropsis</taxon>
    </lineage>
</organism>
<keyword evidence="1" id="KW-0808">Transferase</keyword>
<evidence type="ECO:0000313" key="2">
    <source>
        <dbReference type="Proteomes" id="UP000790377"/>
    </source>
</evidence>
<gene>
    <name evidence="1" type="ORF">BJ138DRAFT_1063241</name>
</gene>
<protein>
    <submittedName>
        <fullName evidence="1">Transferase family-domain-containing protein</fullName>
    </submittedName>
</protein>
<proteinExistence type="predicted"/>